<feature type="compositionally biased region" description="Basic and acidic residues" evidence="1">
    <location>
        <begin position="31"/>
        <end position="42"/>
    </location>
</feature>
<sequence length="88" mass="9203">MAGRDGDGRSRPAAKAGGPAIVRPFPGAFDGRAERIRNRIAEPARPGRHRRAPPGARGGLLLPAPPPGRARRVVAGLPHASPMPARRP</sequence>
<proteinExistence type="predicted"/>
<organism evidence="2 3">
    <name type="scientific">Caldovatus sediminis</name>
    <dbReference type="NCBI Taxonomy" id="2041189"/>
    <lineage>
        <taxon>Bacteria</taxon>
        <taxon>Pseudomonadati</taxon>
        <taxon>Pseudomonadota</taxon>
        <taxon>Alphaproteobacteria</taxon>
        <taxon>Acetobacterales</taxon>
        <taxon>Roseomonadaceae</taxon>
        <taxon>Caldovatus</taxon>
    </lineage>
</organism>
<accession>A0A8J3EDA3</accession>
<comment type="caution">
    <text evidence="2">The sequence shown here is derived from an EMBL/GenBank/DDBJ whole genome shotgun (WGS) entry which is preliminary data.</text>
</comment>
<keyword evidence="3" id="KW-1185">Reference proteome</keyword>
<dbReference type="EMBL" id="BMKS01000011">
    <property type="protein sequence ID" value="GGG42487.1"/>
    <property type="molecule type" value="Genomic_DNA"/>
</dbReference>
<feature type="region of interest" description="Disordered" evidence="1">
    <location>
        <begin position="1"/>
        <end position="88"/>
    </location>
</feature>
<evidence type="ECO:0000313" key="3">
    <source>
        <dbReference type="Proteomes" id="UP000597507"/>
    </source>
</evidence>
<evidence type="ECO:0000313" key="2">
    <source>
        <dbReference type="EMBL" id="GGG42487.1"/>
    </source>
</evidence>
<reference evidence="2 3" key="1">
    <citation type="journal article" date="2014" name="Int. J. Syst. Evol. Microbiol.">
        <title>Complete genome sequence of Corynebacterium casei LMG S-19264T (=DSM 44701T), isolated from a smear-ripened cheese.</title>
        <authorList>
            <consortium name="US DOE Joint Genome Institute (JGI-PGF)"/>
            <person name="Walter F."/>
            <person name="Albersmeier A."/>
            <person name="Kalinowski J."/>
            <person name="Ruckert C."/>
        </authorList>
    </citation>
    <scope>NUCLEOTIDE SEQUENCE [LARGE SCALE GENOMIC DNA]</scope>
    <source>
        <strain evidence="2 3">CGMCC 1.16330</strain>
    </source>
</reference>
<feature type="compositionally biased region" description="Basic and acidic residues" evidence="1">
    <location>
        <begin position="1"/>
        <end position="10"/>
    </location>
</feature>
<protein>
    <submittedName>
        <fullName evidence="2">Uncharacterized protein</fullName>
    </submittedName>
</protein>
<dbReference type="Proteomes" id="UP000597507">
    <property type="component" value="Unassembled WGS sequence"/>
</dbReference>
<feature type="compositionally biased region" description="Low complexity" evidence="1">
    <location>
        <begin position="53"/>
        <end position="62"/>
    </location>
</feature>
<gene>
    <name evidence="2" type="ORF">GCM10010964_32480</name>
</gene>
<name>A0A8J3EDA3_9PROT</name>
<evidence type="ECO:0000256" key="1">
    <source>
        <dbReference type="SAM" id="MobiDB-lite"/>
    </source>
</evidence>
<dbReference type="AlphaFoldDB" id="A0A8J3EDA3"/>